<dbReference type="InterPro" id="IPR028082">
    <property type="entry name" value="Peripla_BP_I"/>
</dbReference>
<keyword evidence="5 13" id="KW-1133">Transmembrane helix</keyword>
<dbReference type="PANTHER" id="PTHR34836:SF1">
    <property type="entry name" value="OS09G0428600 PROTEIN"/>
    <property type="match status" value="1"/>
</dbReference>
<evidence type="ECO:0000256" key="9">
    <source>
        <dbReference type="ARBA" id="ARBA00023180"/>
    </source>
</evidence>
<evidence type="ECO:0000256" key="3">
    <source>
        <dbReference type="ARBA" id="ARBA00022448"/>
    </source>
</evidence>
<feature type="signal peptide" evidence="14">
    <location>
        <begin position="1"/>
        <end position="21"/>
    </location>
</feature>
<dbReference type="STRING" id="40148.A0A0E0B391"/>
<accession>A0A0E0B391</accession>
<keyword evidence="17" id="KW-1185">Reference proteome</keyword>
<feature type="domain" description="Ionotropic glutamate receptor C-terminal" evidence="15">
    <location>
        <begin position="441"/>
        <end position="616"/>
    </location>
</feature>
<comment type="function">
    <text evidence="12">Glutamate-gated receptor that probably acts as a non-selective cation channel. May be involved in light-signal transduction and calcium homeostasis via the regulation of calcium influx into cells.</text>
</comment>
<dbReference type="HOGENOM" id="CLU_007358_2_1_1"/>
<reference evidence="16" key="2">
    <citation type="submission" date="2018-05" db="EMBL/GenBank/DDBJ databases">
        <title>OgluRS3 (Oryza glumaepatula Reference Sequence Version 3).</title>
        <authorList>
            <person name="Zhang J."/>
            <person name="Kudrna D."/>
            <person name="Lee S."/>
            <person name="Talag J."/>
            <person name="Welchert J."/>
            <person name="Wing R.A."/>
        </authorList>
    </citation>
    <scope>NUCLEOTIDE SEQUENCE [LARGE SCALE GENOMIC DNA]</scope>
</reference>
<protein>
    <recommendedName>
        <fullName evidence="15">Ionotropic glutamate receptor C-terminal domain-containing protein</fullName>
    </recommendedName>
</protein>
<evidence type="ECO:0000256" key="12">
    <source>
        <dbReference type="ARBA" id="ARBA00049638"/>
    </source>
</evidence>
<dbReference type="eggNOG" id="KOG1052">
    <property type="taxonomic scope" value="Eukaryota"/>
</dbReference>
<evidence type="ECO:0000256" key="14">
    <source>
        <dbReference type="SAM" id="SignalP"/>
    </source>
</evidence>
<evidence type="ECO:0000256" key="8">
    <source>
        <dbReference type="ARBA" id="ARBA00023170"/>
    </source>
</evidence>
<reference evidence="16" key="1">
    <citation type="submission" date="2015-04" db="UniProtKB">
        <authorList>
            <consortium name="EnsemblPlants"/>
        </authorList>
    </citation>
    <scope>IDENTIFICATION</scope>
</reference>
<keyword evidence="9" id="KW-0325">Glycoprotein</keyword>
<comment type="subunit">
    <text evidence="2">May form heteromers.</text>
</comment>
<evidence type="ECO:0000256" key="11">
    <source>
        <dbReference type="ARBA" id="ARBA00023303"/>
    </source>
</evidence>
<evidence type="ECO:0000256" key="6">
    <source>
        <dbReference type="ARBA" id="ARBA00023065"/>
    </source>
</evidence>
<dbReference type="Gramene" id="OGLUM09G11440.1">
    <property type="protein sequence ID" value="OGLUM09G11440.1"/>
    <property type="gene ID" value="OGLUM09G11440"/>
</dbReference>
<dbReference type="AlphaFoldDB" id="A0A0E0B391"/>
<evidence type="ECO:0000259" key="15">
    <source>
        <dbReference type="SMART" id="SM00079"/>
    </source>
</evidence>
<keyword evidence="4 13" id="KW-0812">Transmembrane</keyword>
<dbReference type="SMART" id="SM00079">
    <property type="entry name" value="PBPe"/>
    <property type="match status" value="1"/>
</dbReference>
<keyword evidence="3" id="KW-0813">Transport</keyword>
<dbReference type="SUPFAM" id="SSF53850">
    <property type="entry name" value="Periplasmic binding protein-like II"/>
    <property type="match status" value="1"/>
</dbReference>
<dbReference type="Gene3D" id="3.40.50.2300">
    <property type="match status" value="2"/>
</dbReference>
<keyword evidence="8" id="KW-0675">Receptor</keyword>
<dbReference type="EnsemblPlants" id="OGLUM09G11440.1">
    <property type="protein sequence ID" value="OGLUM09G11440.1"/>
    <property type="gene ID" value="OGLUM09G11440"/>
</dbReference>
<evidence type="ECO:0000256" key="4">
    <source>
        <dbReference type="ARBA" id="ARBA00022692"/>
    </source>
</evidence>
<dbReference type="InterPro" id="IPR044440">
    <property type="entry name" value="GABAb_receptor_plant_PBP1"/>
</dbReference>
<dbReference type="PANTHER" id="PTHR34836">
    <property type="entry name" value="OS06G0188250 PROTEIN"/>
    <property type="match status" value="1"/>
</dbReference>
<evidence type="ECO:0000256" key="13">
    <source>
        <dbReference type="SAM" id="Phobius"/>
    </source>
</evidence>
<dbReference type="InterPro" id="IPR001320">
    <property type="entry name" value="Iontro_rcpt_C"/>
</dbReference>
<dbReference type="SUPFAM" id="SSF53822">
    <property type="entry name" value="Periplasmic binding protein-like I"/>
    <property type="match status" value="1"/>
</dbReference>
<dbReference type="CDD" id="cd19990">
    <property type="entry name" value="PBP1_GABAb_receptor_plant"/>
    <property type="match status" value="1"/>
</dbReference>
<name>A0A0E0B391_9ORYZ</name>
<dbReference type="GO" id="GO:0016020">
    <property type="term" value="C:membrane"/>
    <property type="evidence" value="ECO:0007669"/>
    <property type="project" value="UniProtKB-SubCell"/>
</dbReference>
<evidence type="ECO:0000256" key="5">
    <source>
        <dbReference type="ARBA" id="ARBA00022989"/>
    </source>
</evidence>
<keyword evidence="14" id="KW-0732">Signal</keyword>
<dbReference type="FunFam" id="3.40.50.2300:FF:000169">
    <property type="entry name" value="Glutamate receptor"/>
    <property type="match status" value="1"/>
</dbReference>
<evidence type="ECO:0000256" key="2">
    <source>
        <dbReference type="ARBA" id="ARBA00011095"/>
    </source>
</evidence>
<dbReference type="Pfam" id="PF01094">
    <property type="entry name" value="ANF_receptor"/>
    <property type="match status" value="1"/>
</dbReference>
<keyword evidence="7 13" id="KW-0472">Membrane</keyword>
<proteinExistence type="predicted"/>
<dbReference type="GO" id="GO:0004930">
    <property type="term" value="F:G protein-coupled receptor activity"/>
    <property type="evidence" value="ECO:0007669"/>
    <property type="project" value="InterPro"/>
</dbReference>
<keyword evidence="11" id="KW-0407">Ion channel</keyword>
<keyword evidence="10" id="KW-1071">Ligand-gated ion channel</keyword>
<sequence length="622" mass="69511">MEKAPQAILFLLLTTVHLGIAQNTNINGENEVHVGVILDLGSLVGKIAKTSILLAMEDFYAMHPNYTTKVVMHIKDSVGSSVQAATAALDLLANYNVKAIIGPQKSSEAFFMSEIANMGKVPVISFTATSPSLTFDNIPYFVRATIDDSLQVNSIASLIKYYKWREVVPIYIDTDYGRNIIPDLLDALEGNDARIPYRSIIPQSATSEQIIKELYKLMTMQTRVFVVHLTSSMASVLFTKAKEVGMMTRGYAWIITFGVASLIDSLNPSVLEAMNGALGVEVYVPKSTELDNFTVRWTTRFRMDNPNDPLLKLSIFGLWGYDTMWAVAQAAEKVKSTKENSEDGHEFLNAILQYKFRGLSGYFDLSSRQLQPPRFQIINVVGKGWREIGFWTAQDGFSQKFTKQKSNKTYLNIEPDLNPVIWPGESTDIPRGWEIPTSGNKLQVGVCTSSGYPEYINADKDPTITGTTKASGLAVEVFEEAVKRLPYALPYEYVFYNTTGSISSSYDDFVYQVYLKKYDIAIGDITIRYKRSSYVDFSLPYTESGVAMIVPVRESINMTTWIFLKPLTPGMWFGSIILFIYTGVVVWLLEFLGNSKTALSQIPTQMHISSTFCTSDIAELLV</sequence>
<dbReference type="GO" id="GO:0015276">
    <property type="term" value="F:ligand-gated monoatomic ion channel activity"/>
    <property type="evidence" value="ECO:0007669"/>
    <property type="project" value="InterPro"/>
</dbReference>
<dbReference type="Gene3D" id="3.40.190.10">
    <property type="entry name" value="Periplasmic binding protein-like II"/>
    <property type="match status" value="1"/>
</dbReference>
<evidence type="ECO:0000256" key="10">
    <source>
        <dbReference type="ARBA" id="ARBA00023286"/>
    </source>
</evidence>
<feature type="transmembrane region" description="Helical" evidence="13">
    <location>
        <begin position="571"/>
        <end position="592"/>
    </location>
</feature>
<comment type="subcellular location">
    <subcellularLocation>
        <location evidence="1">Membrane</location>
        <topology evidence="1">Multi-pass membrane protein</topology>
    </subcellularLocation>
</comment>
<dbReference type="PRINTS" id="PR00248">
    <property type="entry name" value="GPCRMGR"/>
</dbReference>
<organism evidence="16">
    <name type="scientific">Oryza glumipatula</name>
    <dbReference type="NCBI Taxonomy" id="40148"/>
    <lineage>
        <taxon>Eukaryota</taxon>
        <taxon>Viridiplantae</taxon>
        <taxon>Streptophyta</taxon>
        <taxon>Embryophyta</taxon>
        <taxon>Tracheophyta</taxon>
        <taxon>Spermatophyta</taxon>
        <taxon>Magnoliopsida</taxon>
        <taxon>Liliopsida</taxon>
        <taxon>Poales</taxon>
        <taxon>Poaceae</taxon>
        <taxon>BOP clade</taxon>
        <taxon>Oryzoideae</taxon>
        <taxon>Oryzeae</taxon>
        <taxon>Oryzinae</taxon>
        <taxon>Oryza</taxon>
    </lineage>
</organism>
<evidence type="ECO:0000256" key="1">
    <source>
        <dbReference type="ARBA" id="ARBA00004141"/>
    </source>
</evidence>
<dbReference type="InterPro" id="IPR000337">
    <property type="entry name" value="GPCR_3"/>
</dbReference>
<dbReference type="Proteomes" id="UP000026961">
    <property type="component" value="Chromosome 9"/>
</dbReference>
<dbReference type="InterPro" id="IPR015683">
    <property type="entry name" value="Ionotropic_Glu_rcpt"/>
</dbReference>
<dbReference type="FunFam" id="3.40.190.10:FF:000103">
    <property type="entry name" value="Glutamate receptor"/>
    <property type="match status" value="1"/>
</dbReference>
<dbReference type="InterPro" id="IPR001828">
    <property type="entry name" value="ANF_lig-bd_rcpt"/>
</dbReference>
<dbReference type="Pfam" id="PF10613">
    <property type="entry name" value="Lig_chan-Glu_bd"/>
    <property type="match status" value="1"/>
</dbReference>
<dbReference type="InterPro" id="IPR019594">
    <property type="entry name" value="Glu/Gly-bd"/>
</dbReference>
<feature type="chain" id="PRO_5002354069" description="Ionotropic glutamate receptor C-terminal domain-containing protein" evidence="14">
    <location>
        <begin position="22"/>
        <end position="622"/>
    </location>
</feature>
<evidence type="ECO:0000313" key="17">
    <source>
        <dbReference type="Proteomes" id="UP000026961"/>
    </source>
</evidence>
<evidence type="ECO:0000313" key="16">
    <source>
        <dbReference type="EnsemblPlants" id="OGLUM09G11440.1"/>
    </source>
</evidence>
<evidence type="ECO:0000256" key="7">
    <source>
        <dbReference type="ARBA" id="ARBA00023136"/>
    </source>
</evidence>
<keyword evidence="6" id="KW-0406">Ion transport</keyword>